<dbReference type="EMBL" id="JADCTT010000005">
    <property type="protein sequence ID" value="KAF9751979.1"/>
    <property type="molecule type" value="Genomic_DNA"/>
</dbReference>
<sequence length="514" mass="55765">MAFSLLSRQGLYRSIPRSLATIPRLSIARAQCRKINNSSEIPSPVVFNIHMPTKATQSRDVTLGALRQCLENDETIRRNSDIHDTALVLTSPGLARLVCDNGFLTDLVKTISCSPRRDGVFNLLVGVADRIAGHPNKNGKRYEEGIAVCRGNLQLIPNLWKDLPPKQKEDSDATSALQFLDFSGSSVTLPLSNTIFNNNKQSTLIAAQYDISGPSPKLIKTRETYTQDIILPADSRAGAMLPLTALTPSREVTQSFGNIVRAVECYGKDTPASTELEAAVENIWKIREESDQSPFPMYAFITPEGAPSLLPPDVGRFGDPTLDPKTLRKEILQNNKYFDEAIRNGGRLYQLLSGGGGWGKKKGLLSLDPQTSHFSLSEEDQLANFFQAGADSGFAPVGSSIQFFAPHPLVRKPLPGPFTFGVVGPGDDLPEIEDTMSVSVGHHFVALSNKAVFLHSTKLKGSILGEAGSSMKLSVPDSRVFLATGRPNEEGTSDLGATGLLMPDAMMLPDLDIF</sequence>
<proteinExistence type="predicted"/>
<protein>
    <submittedName>
        <fullName evidence="1">Uncharacterized protein</fullName>
    </submittedName>
</protein>
<organism evidence="1 2">
    <name type="scientific">Bionectria ochroleuca</name>
    <name type="common">Gliocladium roseum</name>
    <dbReference type="NCBI Taxonomy" id="29856"/>
    <lineage>
        <taxon>Eukaryota</taxon>
        <taxon>Fungi</taxon>
        <taxon>Dikarya</taxon>
        <taxon>Ascomycota</taxon>
        <taxon>Pezizomycotina</taxon>
        <taxon>Sordariomycetes</taxon>
        <taxon>Hypocreomycetidae</taxon>
        <taxon>Hypocreales</taxon>
        <taxon>Bionectriaceae</taxon>
        <taxon>Clonostachys</taxon>
    </lineage>
</organism>
<evidence type="ECO:0000313" key="1">
    <source>
        <dbReference type="EMBL" id="KAF9751979.1"/>
    </source>
</evidence>
<accession>A0A8H7NA33</accession>
<comment type="caution">
    <text evidence="1">The sequence shown here is derived from an EMBL/GenBank/DDBJ whole genome shotgun (WGS) entry which is preliminary data.</text>
</comment>
<reference evidence="1" key="1">
    <citation type="submission" date="2020-10" db="EMBL/GenBank/DDBJ databases">
        <title>High-Quality Genome Resource of Clonostachys rosea strain S41 by Oxford Nanopore Long-Read Sequencing.</title>
        <authorList>
            <person name="Wang H."/>
        </authorList>
    </citation>
    <scope>NUCLEOTIDE SEQUENCE</scope>
    <source>
        <strain evidence="1">S41</strain>
    </source>
</reference>
<evidence type="ECO:0000313" key="2">
    <source>
        <dbReference type="Proteomes" id="UP000616885"/>
    </source>
</evidence>
<name>A0A8H7NA33_BIOOC</name>
<dbReference type="AlphaFoldDB" id="A0A8H7NA33"/>
<gene>
    <name evidence="1" type="ORF">IM811_013773</name>
</gene>
<dbReference type="Proteomes" id="UP000616885">
    <property type="component" value="Unassembled WGS sequence"/>
</dbReference>